<comment type="caution">
    <text evidence="3">The sequence shown here is derived from an EMBL/GenBank/DDBJ whole genome shotgun (WGS) entry which is preliminary data.</text>
</comment>
<feature type="chain" id="PRO_5045182314" evidence="2">
    <location>
        <begin position="23"/>
        <end position="455"/>
    </location>
</feature>
<feature type="region of interest" description="Disordered" evidence="1">
    <location>
        <begin position="249"/>
        <end position="327"/>
    </location>
</feature>
<keyword evidence="2" id="KW-0732">Signal</keyword>
<dbReference type="Gene3D" id="2.130.10.10">
    <property type="entry name" value="YVTN repeat-like/Quinoprotein amine dehydrogenase"/>
    <property type="match status" value="2"/>
</dbReference>
<dbReference type="InterPro" id="IPR015943">
    <property type="entry name" value="WD40/YVTN_repeat-like_dom_sf"/>
</dbReference>
<feature type="signal peptide" evidence="2">
    <location>
        <begin position="1"/>
        <end position="22"/>
    </location>
</feature>
<feature type="compositionally biased region" description="Basic and acidic residues" evidence="1">
    <location>
        <begin position="275"/>
        <end position="284"/>
    </location>
</feature>
<dbReference type="SUPFAM" id="SSF69322">
    <property type="entry name" value="Tricorn protease domain 2"/>
    <property type="match status" value="1"/>
</dbReference>
<reference evidence="4" key="1">
    <citation type="journal article" date="2019" name="Int. J. Syst. Evol. Microbiol.">
        <title>The Global Catalogue of Microorganisms (GCM) 10K type strain sequencing project: providing services to taxonomists for standard genome sequencing and annotation.</title>
        <authorList>
            <consortium name="The Broad Institute Genomics Platform"/>
            <consortium name="The Broad Institute Genome Sequencing Center for Infectious Disease"/>
            <person name="Wu L."/>
            <person name="Ma J."/>
        </authorList>
    </citation>
    <scope>NUCLEOTIDE SEQUENCE [LARGE SCALE GENOMIC DNA]</scope>
    <source>
        <strain evidence="4">CCUG 50873</strain>
    </source>
</reference>
<proteinExistence type="predicted"/>
<accession>A0ABW3G198</accession>
<sequence>MRALWMVGAAVGVAAVCLTACTTPVPDATPAGESTTRVVDRSPRSPGGSPTSLTGNLAGRELEAAALSPDGTRMAAVVEALAGRLTAAAPGYGTGSTITRRGPTELWVWDVRSGARLVTAPIAPVRAMSFLPGGDRVLVDNPHHRGALLRAIDVTTGQETARYGVSGEGNPDGTDGGGPSGHTPATLAMVAVSPDGRRLATYAGYSAARPATEPFDGVGQTVRLWDADPVRINQQLAPVVGATVSFPPAISERGIPRSSASCLGETAASSPSDRQPVRSADHLRALRPRPSSGASTPTPVGRPPSRPPSTAAIPRRSPPRSHPDGTRLAVSSVATAETADRLGTVVSRTVTTTDVATGRRLGTATIPPTTTCESDETVEYSPTGTTFLVAGCGLSVYDSADPRDRRLLQSPDDAAHCDLGTTAQFSGDGTRVTGSGPCGVRVWDASTGRVVASTG</sequence>
<dbReference type="RefSeq" id="WP_253647706.1">
    <property type="nucleotide sequence ID" value="NZ_BAAAMO010000002.1"/>
</dbReference>
<feature type="region of interest" description="Disordered" evidence="1">
    <location>
        <begin position="163"/>
        <end position="185"/>
    </location>
</feature>
<dbReference type="Proteomes" id="UP001597068">
    <property type="component" value="Unassembled WGS sequence"/>
</dbReference>
<gene>
    <name evidence="3" type="ORF">ACFQ04_00680</name>
</gene>
<keyword evidence="4" id="KW-1185">Reference proteome</keyword>
<evidence type="ECO:0000313" key="3">
    <source>
        <dbReference type="EMBL" id="MFD0924241.1"/>
    </source>
</evidence>
<organism evidence="3 4">
    <name type="scientific">Williamsia deligens</name>
    <dbReference type="NCBI Taxonomy" id="321325"/>
    <lineage>
        <taxon>Bacteria</taxon>
        <taxon>Bacillati</taxon>
        <taxon>Actinomycetota</taxon>
        <taxon>Actinomycetes</taxon>
        <taxon>Mycobacteriales</taxon>
        <taxon>Nocardiaceae</taxon>
        <taxon>Williamsia</taxon>
    </lineage>
</organism>
<evidence type="ECO:0000256" key="1">
    <source>
        <dbReference type="SAM" id="MobiDB-lite"/>
    </source>
</evidence>
<feature type="region of interest" description="Disordered" evidence="1">
    <location>
        <begin position="24"/>
        <end position="57"/>
    </location>
</feature>
<evidence type="ECO:0000256" key="2">
    <source>
        <dbReference type="SAM" id="SignalP"/>
    </source>
</evidence>
<evidence type="ECO:0000313" key="4">
    <source>
        <dbReference type="Proteomes" id="UP001597068"/>
    </source>
</evidence>
<dbReference type="EMBL" id="JBHTIL010000001">
    <property type="protein sequence ID" value="MFD0924241.1"/>
    <property type="molecule type" value="Genomic_DNA"/>
</dbReference>
<protein>
    <submittedName>
        <fullName evidence="3">WD40 repeat domain-containing protein</fullName>
    </submittedName>
</protein>
<name>A0ABW3G198_9NOCA</name>